<keyword evidence="4 7" id="KW-1133">Transmembrane helix</keyword>
<feature type="transmembrane region" description="Helical" evidence="7">
    <location>
        <begin position="12"/>
        <end position="29"/>
    </location>
</feature>
<protein>
    <recommendedName>
        <fullName evidence="8">Ferric oxidoreductase domain-containing protein</fullName>
    </recommendedName>
</protein>
<evidence type="ECO:0000256" key="5">
    <source>
        <dbReference type="ARBA" id="ARBA00023004"/>
    </source>
</evidence>
<dbReference type="GO" id="GO:0016679">
    <property type="term" value="F:oxidoreductase activity, acting on diphenols and related substances as donors"/>
    <property type="evidence" value="ECO:0007669"/>
    <property type="project" value="TreeGrafter"/>
</dbReference>
<dbReference type="GO" id="GO:0005886">
    <property type="term" value="C:plasma membrane"/>
    <property type="evidence" value="ECO:0007669"/>
    <property type="project" value="TreeGrafter"/>
</dbReference>
<dbReference type="InterPro" id="IPR022837">
    <property type="entry name" value="MsrQ-like"/>
</dbReference>
<feature type="transmembrane region" description="Helical" evidence="7">
    <location>
        <begin position="174"/>
        <end position="192"/>
    </location>
</feature>
<gene>
    <name evidence="9" type="ORF">BG454_09990</name>
</gene>
<feature type="transmembrane region" description="Helical" evidence="7">
    <location>
        <begin position="117"/>
        <end position="137"/>
    </location>
</feature>
<keyword evidence="6 7" id="KW-0472">Membrane</keyword>
<reference evidence="9 10" key="1">
    <citation type="submission" date="2017-11" db="EMBL/GenBank/DDBJ databases">
        <title>Revised Sequence and Annotation of the Rhodobaca barguzinensis strain alga05 Genome.</title>
        <authorList>
            <person name="Kopejtka K."/>
            <person name="Tomasch J.M."/>
            <person name="Bunk B."/>
            <person name="Koblizek M."/>
        </authorList>
    </citation>
    <scope>NUCLEOTIDE SEQUENCE [LARGE SCALE GENOMIC DNA]</scope>
    <source>
        <strain evidence="10">alga05</strain>
    </source>
</reference>
<evidence type="ECO:0000256" key="4">
    <source>
        <dbReference type="ARBA" id="ARBA00022989"/>
    </source>
</evidence>
<keyword evidence="10" id="KW-1185">Reference proteome</keyword>
<dbReference type="KEGG" id="rbg:BG454_09990"/>
<name>A0A2K8KH20_9RHOB</name>
<evidence type="ECO:0000256" key="6">
    <source>
        <dbReference type="ARBA" id="ARBA00023136"/>
    </source>
</evidence>
<evidence type="ECO:0000313" key="9">
    <source>
        <dbReference type="EMBL" id="ATX66108.1"/>
    </source>
</evidence>
<keyword evidence="3 7" id="KW-0812">Transmembrane</keyword>
<evidence type="ECO:0000256" key="2">
    <source>
        <dbReference type="ARBA" id="ARBA00022448"/>
    </source>
</evidence>
<evidence type="ECO:0000256" key="7">
    <source>
        <dbReference type="SAM" id="Phobius"/>
    </source>
</evidence>
<organism evidence="9 10">
    <name type="scientific">Roseinatronobacter bogoriensis subsp. barguzinensis</name>
    <dbReference type="NCBI Taxonomy" id="441209"/>
    <lineage>
        <taxon>Bacteria</taxon>
        <taxon>Pseudomonadati</taxon>
        <taxon>Pseudomonadota</taxon>
        <taxon>Alphaproteobacteria</taxon>
        <taxon>Rhodobacterales</taxon>
        <taxon>Paracoccaceae</taxon>
        <taxon>Roseinatronobacter</taxon>
    </lineage>
</organism>
<dbReference type="PANTHER" id="PTHR36964:SF1">
    <property type="entry name" value="PROTEIN-METHIONINE-SULFOXIDE REDUCTASE HEME-BINDING SUBUNIT MSRQ"/>
    <property type="match status" value="1"/>
</dbReference>
<dbReference type="GO" id="GO:0010181">
    <property type="term" value="F:FMN binding"/>
    <property type="evidence" value="ECO:0007669"/>
    <property type="project" value="TreeGrafter"/>
</dbReference>
<dbReference type="STRING" id="441209.GCA_001870665_01776"/>
<dbReference type="Proteomes" id="UP000228948">
    <property type="component" value="Chromosome"/>
</dbReference>
<feature type="transmembrane region" description="Helical" evidence="7">
    <location>
        <begin position="149"/>
        <end position="168"/>
    </location>
</feature>
<feature type="transmembrane region" description="Helical" evidence="7">
    <location>
        <begin position="79"/>
        <end position="97"/>
    </location>
</feature>
<proteinExistence type="predicted"/>
<keyword evidence="5" id="KW-0408">Iron</keyword>
<feature type="transmembrane region" description="Helical" evidence="7">
    <location>
        <begin position="49"/>
        <end position="67"/>
    </location>
</feature>
<accession>A0A2K8KH20</accession>
<evidence type="ECO:0000256" key="3">
    <source>
        <dbReference type="ARBA" id="ARBA00022692"/>
    </source>
</evidence>
<dbReference type="GO" id="GO:0020037">
    <property type="term" value="F:heme binding"/>
    <property type="evidence" value="ECO:0007669"/>
    <property type="project" value="TreeGrafter"/>
</dbReference>
<dbReference type="Pfam" id="PF01794">
    <property type="entry name" value="Ferric_reduct"/>
    <property type="match status" value="1"/>
</dbReference>
<feature type="domain" description="Ferric oxidoreductase" evidence="8">
    <location>
        <begin position="46"/>
        <end position="160"/>
    </location>
</feature>
<evidence type="ECO:0000259" key="8">
    <source>
        <dbReference type="Pfam" id="PF01794"/>
    </source>
</evidence>
<dbReference type="EMBL" id="CP024899">
    <property type="protein sequence ID" value="ATX66108.1"/>
    <property type="molecule type" value="Genomic_DNA"/>
</dbReference>
<dbReference type="InterPro" id="IPR013130">
    <property type="entry name" value="Fe3_Rdtase_TM_dom"/>
</dbReference>
<dbReference type="AlphaFoldDB" id="A0A2K8KH20"/>
<sequence>MQASRMTSVIRWGLWGACGVPGLFLIWHWQTGQLGVVPHEVMLHRTGRYALLFLMATLALGFIQAFISWRPLYAARRPLGVWTFLYACGHAMTWLFLDQGGIWEFALAEMREMLHVKLGIAGLLLMLPLALTSVDIAPRLLGFKLWKKLHLLVWPAAIVVIAHTWVVSRFQSPLVVVLTLVILFLLASRLYAARAQSKAKT</sequence>
<dbReference type="PANTHER" id="PTHR36964">
    <property type="entry name" value="PROTEIN-METHIONINE-SULFOXIDE REDUCTASE HEME-BINDING SUBUNIT MSRQ"/>
    <property type="match status" value="1"/>
</dbReference>
<evidence type="ECO:0000256" key="1">
    <source>
        <dbReference type="ARBA" id="ARBA00004141"/>
    </source>
</evidence>
<keyword evidence="2" id="KW-0813">Transport</keyword>
<comment type="subcellular location">
    <subcellularLocation>
        <location evidence="1">Membrane</location>
        <topology evidence="1">Multi-pass membrane protein</topology>
    </subcellularLocation>
</comment>
<evidence type="ECO:0000313" key="10">
    <source>
        <dbReference type="Proteomes" id="UP000228948"/>
    </source>
</evidence>